<dbReference type="EMBL" id="AP018495">
    <property type="protein sequence ID" value="BBI30314.1"/>
    <property type="molecule type" value="Genomic_DNA"/>
</dbReference>
<organism evidence="2 3">
    <name type="scientific">Acanthamoeba castellanii medusavirus J1</name>
    <dbReference type="NCBI Taxonomy" id="3114988"/>
    <lineage>
        <taxon>Viruses</taxon>
        <taxon>Varidnaviria</taxon>
        <taxon>Bamfordvirae</taxon>
        <taxon>Nucleocytoviricota</taxon>
        <taxon>Megaviricetes</taxon>
        <taxon>Mamonoviridae</taxon>
        <taxon>Medusavirus</taxon>
        <taxon>Medusavirus medusae</taxon>
    </lineage>
</organism>
<reference evidence="3" key="1">
    <citation type="journal article" date="2019" name="J. Virol.">
        <title>Medusavirus, a novel large DNA virus discovered from hot spring water.</title>
        <authorList>
            <person name="Yoshikawa G."/>
            <person name="Blanc-Mathieu R."/>
            <person name="Song C."/>
            <person name="Kayama Y."/>
            <person name="Mochizuki T."/>
            <person name="Murata K."/>
            <person name="Ogata H."/>
            <person name="Takemura M."/>
        </authorList>
    </citation>
    <scope>NUCLEOTIDE SEQUENCE [LARGE SCALE GENOMIC DNA]</scope>
</reference>
<feature type="region of interest" description="Disordered" evidence="1">
    <location>
        <begin position="1"/>
        <end position="42"/>
    </location>
</feature>
<dbReference type="KEGG" id="vg:80540666"/>
<evidence type="ECO:0000313" key="2">
    <source>
        <dbReference type="EMBL" id="BBI30314.1"/>
    </source>
</evidence>
<evidence type="ECO:0000256" key="1">
    <source>
        <dbReference type="SAM" id="MobiDB-lite"/>
    </source>
</evidence>
<sequence length="65" mass="7392">MSSTITPPQDEEEEWLKPFNGRGLRPLPGPVHLTSARRPSRNRTDWPVYARDLKPIPGKVDLMAL</sequence>
<name>A0A3T1CWW6_9VIRU</name>
<dbReference type="Proteomes" id="UP001161669">
    <property type="component" value="Segment"/>
</dbReference>
<protein>
    <submittedName>
        <fullName evidence="2">Uncharacterized protein</fullName>
    </submittedName>
</protein>
<evidence type="ECO:0000313" key="3">
    <source>
        <dbReference type="Proteomes" id="UP001161669"/>
    </source>
</evidence>
<keyword evidence="3" id="KW-1185">Reference proteome</keyword>
<accession>A0A3T1CWW6</accession>
<proteinExistence type="predicted"/>